<feature type="non-terminal residue" evidence="2">
    <location>
        <position position="540"/>
    </location>
</feature>
<dbReference type="EMBL" id="CAJVPK010002887">
    <property type="protein sequence ID" value="CAG8620183.1"/>
    <property type="molecule type" value="Genomic_DNA"/>
</dbReference>
<proteinExistence type="predicted"/>
<dbReference type="AlphaFoldDB" id="A0A9N9CZZ8"/>
<keyword evidence="1" id="KW-0175">Coiled coil</keyword>
<dbReference type="OrthoDB" id="2330298at2759"/>
<evidence type="ECO:0000313" key="2">
    <source>
        <dbReference type="EMBL" id="CAG8620183.1"/>
    </source>
</evidence>
<evidence type="ECO:0000313" key="3">
    <source>
        <dbReference type="Proteomes" id="UP000789706"/>
    </source>
</evidence>
<dbReference type="Proteomes" id="UP000789706">
    <property type="component" value="Unassembled WGS sequence"/>
</dbReference>
<name>A0A9N9CZZ8_9GLOM</name>
<sequence>EQEEIFNLLKNNGVPPLTNATKRQVSDIFKSSLSQPSSQFVSPHKIIVHSLYEPMDNYIVRSLSKEDLKKFNILLLRLTVSCEWALSWVNKPEAKELFNFLNPLLKLSDYHLLGGKILKKAVENSDELMESALREDPVGITLTFDGWINVKNEQLLGMVLITSEGRPFVWKAVDISLEWENHIKVMEKIQSTVKELNNKQITICAIVTDKSVKFKTTIDKGIRLATYFRNSNNKFFIVNLKELQYETYQKYIMSIVPAETRWNSIYIMCTSLLNTQKALQILTIKFEPPIVKPRRKERDSSKISQAIFEIINSETFWRNLLSITKILEPYNKILNILQRDKARLFQVTHSFGYLAQFWSRYDNFEFAAKNHYVWRYWCYISVSTSELSFVACRIFGICTNAVSVERLWSCIGFLQTNRRNRLMSSRALEISKLRTDITYSLWLTFITSTISEPLFEIVKDNENNEINNQENNEENNEDQNCENLIDDDENLIDGSDEEFENEYNYDDEDNIVDNIIHPAIDTNAKWELTNLFKNNLKLPF</sequence>
<protein>
    <submittedName>
        <fullName evidence="2">4_t:CDS:1</fullName>
    </submittedName>
</protein>
<gene>
    <name evidence="2" type="ORF">DEBURN_LOCUS10337</name>
</gene>
<dbReference type="InterPro" id="IPR012337">
    <property type="entry name" value="RNaseH-like_sf"/>
</dbReference>
<dbReference type="SUPFAM" id="SSF53098">
    <property type="entry name" value="Ribonuclease H-like"/>
    <property type="match status" value="1"/>
</dbReference>
<reference evidence="2" key="1">
    <citation type="submission" date="2021-06" db="EMBL/GenBank/DDBJ databases">
        <authorList>
            <person name="Kallberg Y."/>
            <person name="Tangrot J."/>
            <person name="Rosling A."/>
        </authorList>
    </citation>
    <scope>NUCLEOTIDE SEQUENCE</scope>
    <source>
        <strain evidence="2">AZ414A</strain>
    </source>
</reference>
<comment type="caution">
    <text evidence="2">The sequence shown here is derived from an EMBL/GenBank/DDBJ whole genome shotgun (WGS) entry which is preliminary data.</text>
</comment>
<accession>A0A9N9CZZ8</accession>
<organism evidence="2 3">
    <name type="scientific">Diversispora eburnea</name>
    <dbReference type="NCBI Taxonomy" id="1213867"/>
    <lineage>
        <taxon>Eukaryota</taxon>
        <taxon>Fungi</taxon>
        <taxon>Fungi incertae sedis</taxon>
        <taxon>Mucoromycota</taxon>
        <taxon>Glomeromycotina</taxon>
        <taxon>Glomeromycetes</taxon>
        <taxon>Diversisporales</taxon>
        <taxon>Diversisporaceae</taxon>
        <taxon>Diversispora</taxon>
    </lineage>
</organism>
<keyword evidence="3" id="KW-1185">Reference proteome</keyword>
<feature type="coiled-coil region" evidence="1">
    <location>
        <begin position="459"/>
        <end position="487"/>
    </location>
</feature>
<evidence type="ECO:0000256" key="1">
    <source>
        <dbReference type="SAM" id="Coils"/>
    </source>
</evidence>